<protein>
    <submittedName>
        <fullName evidence="2">Uncharacterized protein</fullName>
    </submittedName>
</protein>
<comment type="caution">
    <text evidence="2">The sequence shown here is derived from an EMBL/GenBank/DDBJ whole genome shotgun (WGS) entry which is preliminary data.</text>
</comment>
<dbReference type="EMBL" id="BARS01051997">
    <property type="protein sequence ID" value="GAG50609.1"/>
    <property type="molecule type" value="Genomic_DNA"/>
</dbReference>
<organism evidence="2">
    <name type="scientific">marine sediment metagenome</name>
    <dbReference type="NCBI Taxonomy" id="412755"/>
    <lineage>
        <taxon>unclassified sequences</taxon>
        <taxon>metagenomes</taxon>
        <taxon>ecological metagenomes</taxon>
    </lineage>
</organism>
<evidence type="ECO:0000313" key="2">
    <source>
        <dbReference type="EMBL" id="GAG50609.1"/>
    </source>
</evidence>
<name>X0Y3W4_9ZZZZ</name>
<feature type="region of interest" description="Disordered" evidence="1">
    <location>
        <begin position="39"/>
        <end position="76"/>
    </location>
</feature>
<sequence>MRNSRPSQTESESASRRESLGDWNSKVLMAWSFWDASVSDTRGAGGNAGGQGNTGGQSLSFESQSFPPRAIRLTVE</sequence>
<proteinExistence type="predicted"/>
<dbReference type="AlphaFoldDB" id="X0Y3W4"/>
<accession>X0Y3W4</accession>
<evidence type="ECO:0000256" key="1">
    <source>
        <dbReference type="SAM" id="MobiDB-lite"/>
    </source>
</evidence>
<gene>
    <name evidence="2" type="ORF">S01H1_77378</name>
</gene>
<reference evidence="2" key="1">
    <citation type="journal article" date="2014" name="Front. Microbiol.">
        <title>High frequency of phylogenetically diverse reductive dehalogenase-homologous genes in deep subseafloor sedimentary metagenomes.</title>
        <authorList>
            <person name="Kawai M."/>
            <person name="Futagami T."/>
            <person name="Toyoda A."/>
            <person name="Takaki Y."/>
            <person name="Nishi S."/>
            <person name="Hori S."/>
            <person name="Arai W."/>
            <person name="Tsubouchi T."/>
            <person name="Morono Y."/>
            <person name="Uchiyama I."/>
            <person name="Ito T."/>
            <person name="Fujiyama A."/>
            <person name="Inagaki F."/>
            <person name="Takami H."/>
        </authorList>
    </citation>
    <scope>NUCLEOTIDE SEQUENCE</scope>
    <source>
        <strain evidence="2">Expedition CK06-06</strain>
    </source>
</reference>
<feature type="compositionally biased region" description="Gly residues" evidence="1">
    <location>
        <begin position="43"/>
        <end position="55"/>
    </location>
</feature>